<dbReference type="CDD" id="cd03137">
    <property type="entry name" value="GATase1_AraC_1"/>
    <property type="match status" value="1"/>
</dbReference>
<dbReference type="InterPro" id="IPR052158">
    <property type="entry name" value="INH-QAR"/>
</dbReference>
<dbReference type="PANTHER" id="PTHR43130:SF3">
    <property type="entry name" value="HTH-TYPE TRANSCRIPTIONAL REGULATOR RV1931C"/>
    <property type="match status" value="1"/>
</dbReference>
<evidence type="ECO:0000256" key="1">
    <source>
        <dbReference type="ARBA" id="ARBA00023015"/>
    </source>
</evidence>
<dbReference type="InterPro" id="IPR002818">
    <property type="entry name" value="DJ-1/PfpI"/>
</dbReference>
<name>A0A8J3SHU0_9ACTN</name>
<dbReference type="SUPFAM" id="SSF52317">
    <property type="entry name" value="Class I glutamine amidotransferase-like"/>
    <property type="match status" value="1"/>
</dbReference>
<dbReference type="GO" id="GO:0043565">
    <property type="term" value="F:sequence-specific DNA binding"/>
    <property type="evidence" value="ECO:0007669"/>
    <property type="project" value="InterPro"/>
</dbReference>
<keyword evidence="1" id="KW-0805">Transcription regulation</keyword>
<dbReference type="Proteomes" id="UP000619788">
    <property type="component" value="Unassembled WGS sequence"/>
</dbReference>
<dbReference type="SMART" id="SM00342">
    <property type="entry name" value="HTH_ARAC"/>
    <property type="match status" value="1"/>
</dbReference>
<keyword evidence="2" id="KW-0238">DNA-binding</keyword>
<dbReference type="AlphaFoldDB" id="A0A8J3SHU0"/>
<dbReference type="GO" id="GO:0003700">
    <property type="term" value="F:DNA-binding transcription factor activity"/>
    <property type="evidence" value="ECO:0007669"/>
    <property type="project" value="InterPro"/>
</dbReference>
<proteinExistence type="predicted"/>
<dbReference type="InterPro" id="IPR018062">
    <property type="entry name" value="HTH_AraC-typ_CS"/>
</dbReference>
<protein>
    <submittedName>
        <fullName evidence="5">AraC family transcriptional regulator</fullName>
    </submittedName>
</protein>
<evidence type="ECO:0000259" key="4">
    <source>
        <dbReference type="PROSITE" id="PS01124"/>
    </source>
</evidence>
<dbReference type="InterPro" id="IPR029062">
    <property type="entry name" value="Class_I_gatase-like"/>
</dbReference>
<dbReference type="SUPFAM" id="SSF46689">
    <property type="entry name" value="Homeodomain-like"/>
    <property type="match status" value="2"/>
</dbReference>
<dbReference type="EMBL" id="BOOJ01000007">
    <property type="protein sequence ID" value="GIH89953.1"/>
    <property type="molecule type" value="Genomic_DNA"/>
</dbReference>
<comment type="caution">
    <text evidence="5">The sequence shown here is derived from an EMBL/GenBank/DDBJ whole genome shotgun (WGS) entry which is preliminary data.</text>
</comment>
<dbReference type="Pfam" id="PF01965">
    <property type="entry name" value="DJ-1_PfpI"/>
    <property type="match status" value="1"/>
</dbReference>
<dbReference type="PROSITE" id="PS01124">
    <property type="entry name" value="HTH_ARAC_FAMILY_2"/>
    <property type="match status" value="1"/>
</dbReference>
<dbReference type="PANTHER" id="PTHR43130">
    <property type="entry name" value="ARAC-FAMILY TRANSCRIPTIONAL REGULATOR"/>
    <property type="match status" value="1"/>
</dbReference>
<dbReference type="PROSITE" id="PS00041">
    <property type="entry name" value="HTH_ARAC_FAMILY_1"/>
    <property type="match status" value="1"/>
</dbReference>
<dbReference type="Gene3D" id="3.40.50.880">
    <property type="match status" value="1"/>
</dbReference>
<organism evidence="5 6">
    <name type="scientific">Planobispora siamensis</name>
    <dbReference type="NCBI Taxonomy" id="936338"/>
    <lineage>
        <taxon>Bacteria</taxon>
        <taxon>Bacillati</taxon>
        <taxon>Actinomycetota</taxon>
        <taxon>Actinomycetes</taxon>
        <taxon>Streptosporangiales</taxon>
        <taxon>Streptosporangiaceae</taxon>
        <taxon>Planobispora</taxon>
    </lineage>
</organism>
<reference evidence="5 6" key="1">
    <citation type="submission" date="2021-01" db="EMBL/GenBank/DDBJ databases">
        <title>Whole genome shotgun sequence of Planobispora siamensis NBRC 107568.</title>
        <authorList>
            <person name="Komaki H."/>
            <person name="Tamura T."/>
        </authorList>
    </citation>
    <scope>NUCLEOTIDE SEQUENCE [LARGE SCALE GENOMIC DNA]</scope>
    <source>
        <strain evidence="5 6">NBRC 107568</strain>
    </source>
</reference>
<dbReference type="InterPro" id="IPR009057">
    <property type="entry name" value="Homeodomain-like_sf"/>
</dbReference>
<sequence>MRPRIVRSGGNREWQECQVSGISCHTGGVIRDVVAVVGRQAAVFELGLVCQVFGLDRSEDGLPSYDFAVCAPRPGMVPTTSGFAIEVRHGLDRTRTADLVIVPAWGDEPPLPEGVAEALRAAVARGAMLLSVCTGAFALAEAGLLDGRRAATHWQFAPRLARRYPRVRVDPGALYVEDGPIVTSAGASAGIDACLHVVRREFGAATANALARRMVVPPHRSGDQAQYVEAPVPAAGEGYGLAELLDWMQAHLDRPLTVEALAARALMSPRTFARRFKDVTGTTPHRWLLDQRLRLAEQLLETTDLPVDAVAARTGLGSPDTLRHHFAARRGITPTDHRRAFRAD</sequence>
<feature type="domain" description="HTH araC/xylS-type" evidence="4">
    <location>
        <begin position="242"/>
        <end position="340"/>
    </location>
</feature>
<keyword evidence="6" id="KW-1185">Reference proteome</keyword>
<gene>
    <name evidence="5" type="ORF">Psi01_05830</name>
</gene>
<dbReference type="Pfam" id="PF12833">
    <property type="entry name" value="HTH_18"/>
    <property type="match status" value="1"/>
</dbReference>
<keyword evidence="3" id="KW-0804">Transcription</keyword>
<dbReference type="Gene3D" id="1.10.10.60">
    <property type="entry name" value="Homeodomain-like"/>
    <property type="match status" value="1"/>
</dbReference>
<accession>A0A8J3SHU0</accession>
<evidence type="ECO:0000256" key="2">
    <source>
        <dbReference type="ARBA" id="ARBA00023125"/>
    </source>
</evidence>
<dbReference type="InterPro" id="IPR018060">
    <property type="entry name" value="HTH_AraC"/>
</dbReference>
<evidence type="ECO:0000313" key="5">
    <source>
        <dbReference type="EMBL" id="GIH89953.1"/>
    </source>
</evidence>
<evidence type="ECO:0000313" key="6">
    <source>
        <dbReference type="Proteomes" id="UP000619788"/>
    </source>
</evidence>
<evidence type="ECO:0000256" key="3">
    <source>
        <dbReference type="ARBA" id="ARBA00023163"/>
    </source>
</evidence>